<keyword evidence="1" id="KW-0472">Membrane</keyword>
<evidence type="ECO:0000256" key="1">
    <source>
        <dbReference type="SAM" id="Phobius"/>
    </source>
</evidence>
<reference evidence="3" key="1">
    <citation type="submission" date="2017-09" db="EMBL/GenBank/DDBJ databases">
        <title>Depth-based differentiation of microbial function through sediment-hosted aquifers and enrichment of novel symbionts in the deep terrestrial subsurface.</title>
        <authorList>
            <person name="Probst A.J."/>
            <person name="Ladd B."/>
            <person name="Jarett J.K."/>
            <person name="Geller-Mcgrath D.E."/>
            <person name="Sieber C.M.K."/>
            <person name="Emerson J.B."/>
            <person name="Anantharaman K."/>
            <person name="Thomas B.C."/>
            <person name="Malmstrom R."/>
            <person name="Stieglmeier M."/>
            <person name="Klingl A."/>
            <person name="Woyke T."/>
            <person name="Ryan C.M."/>
            <person name="Banfield J.F."/>
        </authorList>
    </citation>
    <scope>NUCLEOTIDE SEQUENCE [LARGE SCALE GENOMIC DNA]</scope>
</reference>
<evidence type="ECO:0000313" key="3">
    <source>
        <dbReference type="Proteomes" id="UP000230105"/>
    </source>
</evidence>
<proteinExistence type="predicted"/>
<comment type="caution">
    <text evidence="2">The sequence shown here is derived from an EMBL/GenBank/DDBJ whole genome shotgun (WGS) entry which is preliminary data.</text>
</comment>
<feature type="transmembrane region" description="Helical" evidence="1">
    <location>
        <begin position="36"/>
        <end position="55"/>
    </location>
</feature>
<dbReference type="NCBIfam" id="NF037959">
    <property type="entry name" value="MFS_SpdSyn"/>
    <property type="match status" value="1"/>
</dbReference>
<keyword evidence="1" id="KW-0812">Transmembrane</keyword>
<organism evidence="2 3">
    <name type="scientific">Candidatus Falkowbacteria bacterium CG_4_10_14_0_8_um_filter_41_36</name>
    <dbReference type="NCBI Taxonomy" id="1974556"/>
    <lineage>
        <taxon>Bacteria</taxon>
        <taxon>Candidatus Falkowiibacteriota</taxon>
    </lineage>
</organism>
<keyword evidence="1" id="KW-1133">Transmembrane helix</keyword>
<gene>
    <name evidence="2" type="ORF">COY54_02355</name>
</gene>
<sequence>MKKYLLEITVFISGAVVMIFELVGSRLVAPYLGTSIYVWTALIGVILASLSLGYFIGGKLADKSATYANLGWIIFLAGIGVVIPAFIKTTV</sequence>
<feature type="transmembrane region" description="Helical" evidence="1">
    <location>
        <begin position="5"/>
        <end position="24"/>
    </location>
</feature>
<accession>A0A2M7RXA2</accession>
<dbReference type="EMBL" id="PFMP01000059">
    <property type="protein sequence ID" value="PIZ09769.1"/>
    <property type="molecule type" value="Genomic_DNA"/>
</dbReference>
<feature type="non-terminal residue" evidence="2">
    <location>
        <position position="91"/>
    </location>
</feature>
<name>A0A2M7RXA2_9BACT</name>
<feature type="transmembrane region" description="Helical" evidence="1">
    <location>
        <begin position="67"/>
        <end position="87"/>
    </location>
</feature>
<dbReference type="AlphaFoldDB" id="A0A2M7RXA2"/>
<dbReference type="Proteomes" id="UP000230105">
    <property type="component" value="Unassembled WGS sequence"/>
</dbReference>
<evidence type="ECO:0000313" key="2">
    <source>
        <dbReference type="EMBL" id="PIZ09769.1"/>
    </source>
</evidence>
<protein>
    <submittedName>
        <fullName evidence="2">Spermidine synthase</fullName>
    </submittedName>
</protein>